<dbReference type="InterPro" id="IPR002861">
    <property type="entry name" value="Reeler_dom"/>
</dbReference>
<dbReference type="Proteomes" id="UP001162162">
    <property type="component" value="Unassembled WGS sequence"/>
</dbReference>
<dbReference type="CDD" id="cd08544">
    <property type="entry name" value="Reeler"/>
    <property type="match status" value="1"/>
</dbReference>
<dbReference type="InterPro" id="IPR051237">
    <property type="entry name" value="Ferric-chelate_Red/DefProt"/>
</dbReference>
<sequence>MPYKVHVSKNSVAPGDEVEITISGKSFKGFLMQVRNAEEKSVGQFQIKDDDKYAKATNCFGTPRSGATHKNSAEKKDFTLKWKAPSKPGKYIVYVTVAQDGGTFWVRKPTEVIVVE</sequence>
<proteinExistence type="predicted"/>
<evidence type="ECO:0000259" key="1">
    <source>
        <dbReference type="PROSITE" id="PS51019"/>
    </source>
</evidence>
<gene>
    <name evidence="2" type="ORF">NQ318_020200</name>
</gene>
<keyword evidence="3" id="KW-1185">Reference proteome</keyword>
<protein>
    <recommendedName>
        <fullName evidence="1">Reelin domain-containing protein</fullName>
    </recommendedName>
</protein>
<dbReference type="EMBL" id="JAPWTK010000007">
    <property type="protein sequence ID" value="KAJ8960901.1"/>
    <property type="molecule type" value="Genomic_DNA"/>
</dbReference>
<dbReference type="InterPro" id="IPR042307">
    <property type="entry name" value="Reeler_sf"/>
</dbReference>
<reference evidence="2" key="1">
    <citation type="journal article" date="2023" name="Insect Mol. Biol.">
        <title>Genome sequencing provides insights into the evolution of gene families encoding plant cell wall-degrading enzymes in longhorned beetles.</title>
        <authorList>
            <person name="Shin N.R."/>
            <person name="Okamura Y."/>
            <person name="Kirsch R."/>
            <person name="Pauchet Y."/>
        </authorList>
    </citation>
    <scope>NUCLEOTIDE SEQUENCE</scope>
    <source>
        <strain evidence="2">AMC_N1</strain>
    </source>
</reference>
<dbReference type="Pfam" id="PF02014">
    <property type="entry name" value="Reeler"/>
    <property type="match status" value="1"/>
</dbReference>
<dbReference type="PANTHER" id="PTHR45828">
    <property type="entry name" value="CYTOCHROME B561/FERRIC REDUCTASE TRANSMEMBRANE"/>
    <property type="match status" value="1"/>
</dbReference>
<dbReference type="PROSITE" id="PS51019">
    <property type="entry name" value="REELIN"/>
    <property type="match status" value="1"/>
</dbReference>
<dbReference type="AlphaFoldDB" id="A0AAV8ZBD2"/>
<dbReference type="GO" id="GO:0016020">
    <property type="term" value="C:membrane"/>
    <property type="evidence" value="ECO:0007669"/>
    <property type="project" value="TreeGrafter"/>
</dbReference>
<evidence type="ECO:0000313" key="2">
    <source>
        <dbReference type="EMBL" id="KAJ8960901.1"/>
    </source>
</evidence>
<organism evidence="2 3">
    <name type="scientific">Aromia moschata</name>
    <dbReference type="NCBI Taxonomy" id="1265417"/>
    <lineage>
        <taxon>Eukaryota</taxon>
        <taxon>Metazoa</taxon>
        <taxon>Ecdysozoa</taxon>
        <taxon>Arthropoda</taxon>
        <taxon>Hexapoda</taxon>
        <taxon>Insecta</taxon>
        <taxon>Pterygota</taxon>
        <taxon>Neoptera</taxon>
        <taxon>Endopterygota</taxon>
        <taxon>Coleoptera</taxon>
        <taxon>Polyphaga</taxon>
        <taxon>Cucujiformia</taxon>
        <taxon>Chrysomeloidea</taxon>
        <taxon>Cerambycidae</taxon>
        <taxon>Cerambycinae</taxon>
        <taxon>Callichromatini</taxon>
        <taxon>Aromia</taxon>
    </lineage>
</organism>
<feature type="domain" description="Reelin" evidence="1">
    <location>
        <begin position="1"/>
        <end position="116"/>
    </location>
</feature>
<evidence type="ECO:0000313" key="3">
    <source>
        <dbReference type="Proteomes" id="UP001162162"/>
    </source>
</evidence>
<comment type="caution">
    <text evidence="2">The sequence shown here is derived from an EMBL/GenBank/DDBJ whole genome shotgun (WGS) entry which is preliminary data.</text>
</comment>
<accession>A0AAV8ZBD2</accession>
<name>A0AAV8ZBD2_9CUCU</name>
<dbReference type="Gene3D" id="2.60.40.4060">
    <property type="entry name" value="Reeler domain"/>
    <property type="match status" value="1"/>
</dbReference>
<dbReference type="PANTHER" id="PTHR45828:SF33">
    <property type="entry name" value="DOMON DOMAIN-CONTAINING PROTEIN"/>
    <property type="match status" value="1"/>
</dbReference>